<evidence type="ECO:0000313" key="2">
    <source>
        <dbReference type="EMBL" id="MDR7381116.1"/>
    </source>
</evidence>
<comment type="caution">
    <text evidence="2">The sequence shown here is derived from an EMBL/GenBank/DDBJ whole genome shotgun (WGS) entry which is preliminary data.</text>
</comment>
<keyword evidence="1" id="KW-0812">Transmembrane</keyword>
<feature type="transmembrane region" description="Helical" evidence="1">
    <location>
        <begin position="34"/>
        <end position="56"/>
    </location>
</feature>
<accession>A0ABU2CIE7</accession>
<feature type="transmembrane region" description="Helical" evidence="1">
    <location>
        <begin position="9"/>
        <end position="28"/>
    </location>
</feature>
<keyword evidence="1" id="KW-1133">Transmembrane helix</keyword>
<evidence type="ECO:0000313" key="3">
    <source>
        <dbReference type="Proteomes" id="UP001183585"/>
    </source>
</evidence>
<keyword evidence="1" id="KW-0472">Membrane</keyword>
<dbReference type="Pfam" id="PF13374">
    <property type="entry name" value="TPR_10"/>
    <property type="match status" value="2"/>
</dbReference>
<organism evidence="2 3">
    <name type="scientific">Promicromonospora iranensis</name>
    <dbReference type="NCBI Taxonomy" id="1105144"/>
    <lineage>
        <taxon>Bacteria</taxon>
        <taxon>Bacillati</taxon>
        <taxon>Actinomycetota</taxon>
        <taxon>Actinomycetes</taxon>
        <taxon>Micrococcales</taxon>
        <taxon>Promicromonosporaceae</taxon>
        <taxon>Promicromonospora</taxon>
    </lineage>
</organism>
<dbReference type="SMART" id="SM00028">
    <property type="entry name" value="TPR"/>
    <property type="match status" value="5"/>
</dbReference>
<dbReference type="InterPro" id="IPR019734">
    <property type="entry name" value="TPR_rpt"/>
</dbReference>
<dbReference type="SUPFAM" id="SSF48452">
    <property type="entry name" value="TPR-like"/>
    <property type="match status" value="2"/>
</dbReference>
<gene>
    <name evidence="2" type="ORF">J2S48_000631</name>
</gene>
<dbReference type="PANTHER" id="PTHR19959">
    <property type="entry name" value="KINESIN LIGHT CHAIN"/>
    <property type="match status" value="1"/>
</dbReference>
<dbReference type="Proteomes" id="UP001183585">
    <property type="component" value="Unassembled WGS sequence"/>
</dbReference>
<dbReference type="EMBL" id="JAVDYE010000001">
    <property type="protein sequence ID" value="MDR7381116.1"/>
    <property type="molecule type" value="Genomic_DNA"/>
</dbReference>
<sequence length="884" mass="95324">MDGVRIRPGWWLIAGSVAAVAAGIFTFVDDSAPWLVLLAFATACVSPAAPFVSRWWEARQARSVARQAVIESSALLRQEGGPSSLLAPDRQVVPFRGRADELDALVRWCEGEGSPLRLVTGPGGVGKSRLAAELKELMTSGGWECVAVGEEQEPSILGRVRGATDDPVLLIVDYADTRHELDDLVRQVAADPVGVRVLLIARSAGEWWQRLKAGGPQVRDMIHGAYDGADLPVRVDTAVTDEQIVADAVAAFARQLDLPVPDFELRGRTPAPGRILDLHAASLVAVLDAQSGHTGSGPLAVDVSDILADLLEHEQRHWIGTADLAGLMHGPDGLTVELLRQIVAALYVAPPADEHDMRRLLARVDPSAATPKILHWLRDLYPPRNTEHWIGTLQPDRMAELHLVNELSASPGLAAALLDDLDGRNARHAVAVLARSVADHFSDQKIRARALRLLDRTVSALPDSLELLRSVSAVIPYPSEVLTQSDLSLLNRILGLIDPADAAGRAWVLHDIGTRLYHLGRRAQAIEPLTEAIQERRALTGTDPIKHGSELAASLRYLGVVLSELGRAHDALPPTMEAVEIEQRLVRADRDTYLPYLARILCDLGTRYHEAGLPGEAITPLQESVRINEQLAKVDPERTNPHLARSLMNLAIALNLIGRPAAALPPIRKAVEIRRVLARDNPDGDLVFLARALTELSSCLVLNARPQDGAAAGQQSVDIRRQLAETNPERHTAGLALSLRQTATALRFAGSQAEAALYYREAITIERGLVATHPGSGMATALAESLTSYAAMLISLQQPSAALPLAHEGERLIAWRTSEASPAALRPAARSLSNVLTNIADVLDANEQTSEAQAHRREATALLGGTLFESPATGLADTPPRHEE</sequence>
<dbReference type="InterPro" id="IPR011990">
    <property type="entry name" value="TPR-like_helical_dom_sf"/>
</dbReference>
<keyword evidence="3" id="KW-1185">Reference proteome</keyword>
<dbReference type="SUPFAM" id="SSF52540">
    <property type="entry name" value="P-loop containing nucleoside triphosphate hydrolases"/>
    <property type="match status" value="1"/>
</dbReference>
<reference evidence="2 3" key="1">
    <citation type="submission" date="2023-07" db="EMBL/GenBank/DDBJ databases">
        <title>Sequencing the genomes of 1000 actinobacteria strains.</title>
        <authorList>
            <person name="Klenk H.-P."/>
        </authorList>
    </citation>
    <scope>NUCLEOTIDE SEQUENCE [LARGE SCALE GENOMIC DNA]</scope>
    <source>
        <strain evidence="2 3">DSM 45554</strain>
    </source>
</reference>
<protein>
    <submittedName>
        <fullName evidence="2">Tetratricopeptide (TPR) repeat protein</fullName>
    </submittedName>
</protein>
<dbReference type="Gene3D" id="1.25.40.10">
    <property type="entry name" value="Tetratricopeptide repeat domain"/>
    <property type="match status" value="2"/>
</dbReference>
<proteinExistence type="predicted"/>
<dbReference type="InterPro" id="IPR027417">
    <property type="entry name" value="P-loop_NTPase"/>
</dbReference>
<evidence type="ECO:0000256" key="1">
    <source>
        <dbReference type="SAM" id="Phobius"/>
    </source>
</evidence>
<dbReference type="PANTHER" id="PTHR19959:SF119">
    <property type="entry name" value="FUNGAL LIPASE-LIKE DOMAIN-CONTAINING PROTEIN"/>
    <property type="match status" value="1"/>
</dbReference>
<name>A0ABU2CIE7_9MICO</name>